<dbReference type="InterPro" id="IPR043504">
    <property type="entry name" value="Peptidase_S1_PA_chymotrypsin"/>
</dbReference>
<evidence type="ECO:0000256" key="1">
    <source>
        <dbReference type="ARBA" id="ARBA00022729"/>
    </source>
</evidence>
<feature type="compositionally biased region" description="Low complexity" evidence="6">
    <location>
        <begin position="109"/>
        <end position="118"/>
    </location>
</feature>
<dbReference type="InterPro" id="IPR001254">
    <property type="entry name" value="Trypsin_dom"/>
</dbReference>
<reference evidence="10" key="1">
    <citation type="submission" date="2025-08" db="UniProtKB">
        <authorList>
            <consortium name="RefSeq"/>
        </authorList>
    </citation>
    <scope>IDENTIFICATION</scope>
    <source>
        <tissue evidence="10">Total insect</tissue>
    </source>
</reference>
<dbReference type="InterPro" id="IPR009003">
    <property type="entry name" value="Peptidase_S1_PA"/>
</dbReference>
<dbReference type="PROSITE" id="PS00135">
    <property type="entry name" value="TRYPSIN_SER"/>
    <property type="match status" value="1"/>
</dbReference>
<dbReference type="InterPro" id="IPR001314">
    <property type="entry name" value="Peptidase_S1A"/>
</dbReference>
<name>A0A6P8ZYV9_THRPL</name>
<evidence type="ECO:0000256" key="5">
    <source>
        <dbReference type="RuleBase" id="RU363034"/>
    </source>
</evidence>
<dbReference type="GO" id="GO:0004252">
    <property type="term" value="F:serine-type endopeptidase activity"/>
    <property type="evidence" value="ECO:0007669"/>
    <property type="project" value="InterPro"/>
</dbReference>
<dbReference type="PROSITE" id="PS00134">
    <property type="entry name" value="TRYPSIN_HIS"/>
    <property type="match status" value="1"/>
</dbReference>
<keyword evidence="2" id="KW-1015">Disulfide bond</keyword>
<dbReference type="InterPro" id="IPR018114">
    <property type="entry name" value="TRYPSIN_HIS"/>
</dbReference>
<dbReference type="InParanoid" id="A0A6P8ZYV9"/>
<evidence type="ECO:0000256" key="6">
    <source>
        <dbReference type="SAM" id="MobiDB-lite"/>
    </source>
</evidence>
<feature type="compositionally biased region" description="Pro residues" evidence="6">
    <location>
        <begin position="194"/>
        <end position="209"/>
    </location>
</feature>
<protein>
    <submittedName>
        <fullName evidence="10">Serine protease easter-like</fullName>
    </submittedName>
</protein>
<evidence type="ECO:0000256" key="4">
    <source>
        <dbReference type="ARBA" id="ARBA00024195"/>
    </source>
</evidence>
<feature type="domain" description="Peptidase S1" evidence="8">
    <location>
        <begin position="317"/>
        <end position="576"/>
    </location>
</feature>
<dbReference type="Proteomes" id="UP000515158">
    <property type="component" value="Unplaced"/>
</dbReference>
<keyword evidence="5" id="KW-0720">Serine protease</keyword>
<dbReference type="OrthoDB" id="547031at2759"/>
<feature type="region of interest" description="Disordered" evidence="6">
    <location>
        <begin position="162"/>
        <end position="303"/>
    </location>
</feature>
<dbReference type="RefSeq" id="XP_034250612.1">
    <property type="nucleotide sequence ID" value="XM_034394721.1"/>
</dbReference>
<dbReference type="AlphaFoldDB" id="A0A6P8ZYV9"/>
<dbReference type="CDD" id="cd00190">
    <property type="entry name" value="Tryp_SPc"/>
    <property type="match status" value="1"/>
</dbReference>
<dbReference type="KEGG" id="tpal:117651018"/>
<dbReference type="InterPro" id="IPR051487">
    <property type="entry name" value="Ser/Thr_Proteases_Immune/Dev"/>
</dbReference>
<dbReference type="InterPro" id="IPR033116">
    <property type="entry name" value="TRYPSIN_SER"/>
</dbReference>
<feature type="compositionally biased region" description="Low complexity" evidence="6">
    <location>
        <begin position="165"/>
        <end position="178"/>
    </location>
</feature>
<keyword evidence="5" id="KW-0645">Protease</keyword>
<evidence type="ECO:0000256" key="2">
    <source>
        <dbReference type="ARBA" id="ARBA00023157"/>
    </source>
</evidence>
<keyword evidence="3" id="KW-0325">Glycoprotein</keyword>
<dbReference type="SUPFAM" id="SSF50494">
    <property type="entry name" value="Trypsin-like serine proteases"/>
    <property type="match status" value="1"/>
</dbReference>
<accession>A0A6P8ZYV9</accession>
<feature type="region of interest" description="Disordered" evidence="6">
    <location>
        <begin position="84"/>
        <end position="126"/>
    </location>
</feature>
<dbReference type="Gene3D" id="2.40.10.10">
    <property type="entry name" value="Trypsin-like serine proteases"/>
    <property type="match status" value="2"/>
</dbReference>
<dbReference type="PRINTS" id="PR00722">
    <property type="entry name" value="CHYMOTRYPSIN"/>
</dbReference>
<evidence type="ECO:0000256" key="3">
    <source>
        <dbReference type="ARBA" id="ARBA00023180"/>
    </source>
</evidence>
<dbReference type="PROSITE" id="PS50240">
    <property type="entry name" value="TRYPSIN_DOM"/>
    <property type="match status" value="1"/>
</dbReference>
<evidence type="ECO:0000256" key="7">
    <source>
        <dbReference type="SAM" id="SignalP"/>
    </source>
</evidence>
<organism evidence="10">
    <name type="scientific">Thrips palmi</name>
    <name type="common">Melon thrips</name>
    <dbReference type="NCBI Taxonomy" id="161013"/>
    <lineage>
        <taxon>Eukaryota</taxon>
        <taxon>Metazoa</taxon>
        <taxon>Ecdysozoa</taxon>
        <taxon>Arthropoda</taxon>
        <taxon>Hexapoda</taxon>
        <taxon>Insecta</taxon>
        <taxon>Pterygota</taxon>
        <taxon>Neoptera</taxon>
        <taxon>Paraneoptera</taxon>
        <taxon>Thysanoptera</taxon>
        <taxon>Terebrantia</taxon>
        <taxon>Thripoidea</taxon>
        <taxon>Thripidae</taxon>
        <taxon>Thrips</taxon>
    </lineage>
</organism>
<sequence length="577" mass="60014">MLGVTTVTTATLLLAAVTLSAALTNANPPPRAAAGVAGGAGAAELAEREVPVVDLNGSLGVPAPTEARTTGTIREALGGGVVDPATMTASSTPALSPGAPSADRHPAFGAQPQPQPGGLRSSGSRCTGPQVCLRVEHCQPAEVDLLFECAPGWVCCVPAPPSRPPSTAASPTSSPRPSQGAQGHAGHAPNPATATPPTPQRQPQLPRPTPSHAAPAAPQDHHHHVEQQQHQPATQRPLHLKPEEGLTVPVQRPPAPAQHSGHPKPQATATTPPSATPPSATSTTRPGPHATTAAASAPKSLLPGTDVCGIVTTENRITNGKIASPGQFPWMAILGYRRRGDSGISFLCGGTLINEKYILTAAHCISSQNRPVLVRLGEFNLTEAVDCDHDKVCAPPPLDMDVESISSHPDFDLRNIKHDIALIRLSRSVHQFSEYVRPICLPVNVNVTDDKKFKIAGWGKTYFRDAAGSPVLQFTDVNGVGHAECNELQPPELQPLDPGQLCAGGDKGKDACKGDSGGPLMVTLANEAPTVYGPNHVTYQIGVVSYGPDSPCGTAPLPSIYTRVTAYVPWILATLRP</sequence>
<evidence type="ECO:0000259" key="8">
    <source>
        <dbReference type="PROSITE" id="PS50240"/>
    </source>
</evidence>
<keyword evidence="9" id="KW-1185">Reference proteome</keyword>
<feature type="signal peptide" evidence="7">
    <location>
        <begin position="1"/>
        <end position="22"/>
    </location>
</feature>
<comment type="similarity">
    <text evidence="4">Belongs to the peptidase S1 family. CLIP subfamily.</text>
</comment>
<evidence type="ECO:0000313" key="10">
    <source>
        <dbReference type="RefSeq" id="XP_034250612.1"/>
    </source>
</evidence>
<keyword evidence="1 7" id="KW-0732">Signal</keyword>
<dbReference type="GO" id="GO:0006508">
    <property type="term" value="P:proteolysis"/>
    <property type="evidence" value="ECO:0007669"/>
    <property type="project" value="UniProtKB-KW"/>
</dbReference>
<feature type="chain" id="PRO_5028429819" evidence="7">
    <location>
        <begin position="23"/>
        <end position="577"/>
    </location>
</feature>
<gene>
    <name evidence="10" type="primary">LOC117651018</name>
</gene>
<dbReference type="SMART" id="SM00020">
    <property type="entry name" value="Tryp_SPc"/>
    <property type="match status" value="1"/>
</dbReference>
<dbReference type="Pfam" id="PF00089">
    <property type="entry name" value="Trypsin"/>
    <property type="match status" value="1"/>
</dbReference>
<dbReference type="GeneID" id="117651018"/>
<proteinExistence type="inferred from homology"/>
<evidence type="ECO:0000313" key="9">
    <source>
        <dbReference type="Proteomes" id="UP000515158"/>
    </source>
</evidence>
<dbReference type="FunFam" id="2.40.10.10:FF:000028">
    <property type="entry name" value="Serine protease easter"/>
    <property type="match status" value="1"/>
</dbReference>
<keyword evidence="5" id="KW-0378">Hydrolase</keyword>
<dbReference type="PANTHER" id="PTHR24256">
    <property type="entry name" value="TRYPTASE-RELATED"/>
    <property type="match status" value="1"/>
</dbReference>
<feature type="compositionally biased region" description="Low complexity" evidence="6">
    <location>
        <begin position="267"/>
        <end position="284"/>
    </location>
</feature>